<organism evidence="2 3">
    <name type="scientific">Isoptericola peretonis</name>
    <dbReference type="NCBI Taxonomy" id="2918523"/>
    <lineage>
        <taxon>Bacteria</taxon>
        <taxon>Bacillati</taxon>
        <taxon>Actinomycetota</taxon>
        <taxon>Actinomycetes</taxon>
        <taxon>Micrococcales</taxon>
        <taxon>Promicromonosporaceae</taxon>
        <taxon>Isoptericola</taxon>
    </lineage>
</organism>
<dbReference type="InterPro" id="IPR039422">
    <property type="entry name" value="MarR/SlyA-like"/>
</dbReference>
<sequence>MTTTAGPQDGDTAAGDRLGAELSDAVVLFHEAVGSLLGLSAGDHKALGMLRRDGPMSATDLARRTGLTAGAVTGLVDRLERGGHARRERDPADRRRLVIAASAEPPPEVAEAFAGLGQGMADVTARFTPEELTAVARWVELTTATLRAQVDAIAHRRASSTG</sequence>
<gene>
    <name evidence="2" type="ORF">M1843_16195</name>
</gene>
<evidence type="ECO:0000313" key="2">
    <source>
        <dbReference type="EMBL" id="MCK9795293.1"/>
    </source>
</evidence>
<dbReference type="InterPro" id="IPR036390">
    <property type="entry name" value="WH_DNA-bd_sf"/>
</dbReference>
<evidence type="ECO:0000259" key="1">
    <source>
        <dbReference type="PROSITE" id="PS50995"/>
    </source>
</evidence>
<dbReference type="RefSeq" id="WP_416345144.1">
    <property type="nucleotide sequence ID" value="NZ_JALQCY010000005.1"/>
</dbReference>
<comment type="caution">
    <text evidence="2">The sequence shown here is derived from an EMBL/GenBank/DDBJ whole genome shotgun (WGS) entry which is preliminary data.</text>
</comment>
<dbReference type="PROSITE" id="PS50995">
    <property type="entry name" value="HTH_MARR_2"/>
    <property type="match status" value="1"/>
</dbReference>
<keyword evidence="3" id="KW-1185">Reference proteome</keyword>
<dbReference type="Pfam" id="PF12802">
    <property type="entry name" value="MarR_2"/>
    <property type="match status" value="1"/>
</dbReference>
<dbReference type="PANTHER" id="PTHR33164:SF106">
    <property type="entry name" value="TRANSCRIPTIONAL REGULATORY PROTEIN"/>
    <property type="match status" value="1"/>
</dbReference>
<dbReference type="SUPFAM" id="SSF46785">
    <property type="entry name" value="Winged helix' DNA-binding domain"/>
    <property type="match status" value="1"/>
</dbReference>
<dbReference type="SMART" id="SM00347">
    <property type="entry name" value="HTH_MARR"/>
    <property type="match status" value="1"/>
</dbReference>
<accession>A0ABT0J721</accession>
<feature type="domain" description="HTH marR-type" evidence="1">
    <location>
        <begin position="15"/>
        <end position="144"/>
    </location>
</feature>
<name>A0ABT0J721_9MICO</name>
<reference evidence="2 3" key="1">
    <citation type="submission" date="2022-02" db="EMBL/GenBank/DDBJ databases">
        <title>The car tank lid bacteriome: a reservoir of bacteria with potential in bioremediation of fuel.</title>
        <authorList>
            <person name="Vidal-Verdu A."/>
            <person name="Gomez-Martinez D."/>
            <person name="Latorre-Perez A."/>
            <person name="Pereto J."/>
            <person name="Porcar M."/>
        </authorList>
    </citation>
    <scope>NUCLEOTIDE SEQUENCE [LARGE SCALE GENOMIC DNA]</scope>
    <source>
        <strain evidence="2 3">4D.3</strain>
    </source>
</reference>
<protein>
    <submittedName>
        <fullName evidence="2">MarR family transcriptional regulator</fullName>
    </submittedName>
</protein>
<dbReference type="EMBL" id="JALQCY010000005">
    <property type="protein sequence ID" value="MCK9795293.1"/>
    <property type="molecule type" value="Genomic_DNA"/>
</dbReference>
<proteinExistence type="predicted"/>
<dbReference type="InterPro" id="IPR000835">
    <property type="entry name" value="HTH_MarR-typ"/>
</dbReference>
<evidence type="ECO:0000313" key="3">
    <source>
        <dbReference type="Proteomes" id="UP001651050"/>
    </source>
</evidence>
<dbReference type="Gene3D" id="1.10.10.10">
    <property type="entry name" value="Winged helix-like DNA-binding domain superfamily/Winged helix DNA-binding domain"/>
    <property type="match status" value="1"/>
</dbReference>
<dbReference type="Proteomes" id="UP001651050">
    <property type="component" value="Unassembled WGS sequence"/>
</dbReference>
<dbReference type="PANTHER" id="PTHR33164">
    <property type="entry name" value="TRANSCRIPTIONAL REGULATOR, MARR FAMILY"/>
    <property type="match status" value="1"/>
</dbReference>
<dbReference type="InterPro" id="IPR036388">
    <property type="entry name" value="WH-like_DNA-bd_sf"/>
</dbReference>